<dbReference type="InterPro" id="IPR050640">
    <property type="entry name" value="Bact_2-comp_sensor_kinase"/>
</dbReference>
<dbReference type="PANTHER" id="PTHR34220">
    <property type="entry name" value="SENSOR HISTIDINE KINASE YPDA"/>
    <property type="match status" value="1"/>
</dbReference>
<keyword evidence="10" id="KW-0902">Two-component regulatory system</keyword>
<keyword evidence="13" id="KW-1133">Transmembrane helix</keyword>
<keyword evidence="13" id="KW-0812">Transmembrane</keyword>
<dbReference type="Pfam" id="PF06580">
    <property type="entry name" value="His_kinase"/>
    <property type="match status" value="1"/>
</dbReference>
<dbReference type="GO" id="GO:0005524">
    <property type="term" value="F:ATP binding"/>
    <property type="evidence" value="ECO:0007669"/>
    <property type="project" value="UniProtKB-KW"/>
</dbReference>
<protein>
    <recommendedName>
        <fullName evidence="3">histidine kinase</fullName>
        <ecNumber evidence="3">2.7.13.3</ecNumber>
    </recommendedName>
</protein>
<dbReference type="HOGENOM" id="CLU_020473_6_1_9"/>
<dbReference type="GO" id="GO:0005886">
    <property type="term" value="C:plasma membrane"/>
    <property type="evidence" value="ECO:0007669"/>
    <property type="project" value="UniProtKB-SubCell"/>
</dbReference>
<evidence type="ECO:0000256" key="13">
    <source>
        <dbReference type="SAM" id="Phobius"/>
    </source>
</evidence>
<dbReference type="AlphaFoldDB" id="F8FIK0"/>
<feature type="domain" description="HAMP" evidence="15">
    <location>
        <begin position="312"/>
        <end position="364"/>
    </location>
</feature>
<dbReference type="Gene3D" id="3.30.450.20">
    <property type="entry name" value="PAS domain"/>
    <property type="match status" value="1"/>
</dbReference>
<evidence type="ECO:0000313" key="17">
    <source>
        <dbReference type="Proteomes" id="UP000006620"/>
    </source>
</evidence>
<evidence type="ECO:0000256" key="5">
    <source>
        <dbReference type="ARBA" id="ARBA00022553"/>
    </source>
</evidence>
<dbReference type="InterPro" id="IPR003660">
    <property type="entry name" value="HAMP_dom"/>
</dbReference>
<evidence type="ECO:0000259" key="14">
    <source>
        <dbReference type="PROSITE" id="PS50109"/>
    </source>
</evidence>
<evidence type="ECO:0000256" key="4">
    <source>
        <dbReference type="ARBA" id="ARBA00022475"/>
    </source>
</evidence>
<dbReference type="InterPro" id="IPR010559">
    <property type="entry name" value="Sig_transdc_His_kin_internal"/>
</dbReference>
<dbReference type="Pfam" id="PF02518">
    <property type="entry name" value="HATPase_c"/>
    <property type="match status" value="1"/>
</dbReference>
<dbReference type="PATRIC" id="fig|1036673.3.peg.6476"/>
<evidence type="ECO:0000256" key="10">
    <source>
        <dbReference type="ARBA" id="ARBA00023012"/>
    </source>
</evidence>
<evidence type="ECO:0000256" key="7">
    <source>
        <dbReference type="ARBA" id="ARBA00022741"/>
    </source>
</evidence>
<evidence type="ECO:0000256" key="6">
    <source>
        <dbReference type="ARBA" id="ARBA00022679"/>
    </source>
</evidence>
<evidence type="ECO:0000256" key="9">
    <source>
        <dbReference type="ARBA" id="ARBA00022840"/>
    </source>
</evidence>
<proteinExistence type="predicted"/>
<feature type="transmembrane region" description="Helical" evidence="13">
    <location>
        <begin position="287"/>
        <end position="310"/>
    </location>
</feature>
<dbReference type="InterPro" id="IPR005467">
    <property type="entry name" value="His_kinase_dom"/>
</dbReference>
<dbReference type="InterPro" id="IPR036890">
    <property type="entry name" value="HATPase_C_sf"/>
</dbReference>
<dbReference type="SMART" id="SM00387">
    <property type="entry name" value="HATPase_c"/>
    <property type="match status" value="1"/>
</dbReference>
<dbReference type="InterPro" id="IPR003594">
    <property type="entry name" value="HATPase_dom"/>
</dbReference>
<evidence type="ECO:0000256" key="1">
    <source>
        <dbReference type="ARBA" id="ARBA00000085"/>
    </source>
</evidence>
<reference evidence="16 17" key="2">
    <citation type="journal article" date="2013" name="Genome Announc.">
        <title>Genome Sequence of Growth-Improving Paenibacillus mucilaginosus Strain KNP414.</title>
        <authorList>
            <person name="Lu J.J."/>
            <person name="Wang J.F."/>
            <person name="Hu X.F."/>
        </authorList>
    </citation>
    <scope>NUCLEOTIDE SEQUENCE [LARGE SCALE GENOMIC DNA]</scope>
    <source>
        <strain evidence="16 17">KNP414</strain>
    </source>
</reference>
<dbReference type="RefSeq" id="WP_013920596.1">
    <property type="nucleotide sequence ID" value="NC_015690.1"/>
</dbReference>
<keyword evidence="7" id="KW-0547">Nucleotide-binding</keyword>
<dbReference type="KEGG" id="pms:KNP414_06942"/>
<keyword evidence="6" id="KW-0808">Transferase</keyword>
<accession>F8FIK0</accession>
<gene>
    <name evidence="16" type="ordered locus">KNP414_06942</name>
</gene>
<dbReference type="PROSITE" id="PS50109">
    <property type="entry name" value="HIS_KIN"/>
    <property type="match status" value="1"/>
</dbReference>
<name>F8FIK0_PAEMK</name>
<dbReference type="GO" id="GO:0000155">
    <property type="term" value="F:phosphorelay sensor kinase activity"/>
    <property type="evidence" value="ECO:0007669"/>
    <property type="project" value="InterPro"/>
</dbReference>
<dbReference type="CDD" id="cd06225">
    <property type="entry name" value="HAMP"/>
    <property type="match status" value="1"/>
</dbReference>
<reference evidence="17" key="1">
    <citation type="submission" date="2011-06" db="EMBL/GenBank/DDBJ databases">
        <title>Complete genome sequence of Paenibacillus mucilaginosus KNP414.</title>
        <authorList>
            <person name="Wang J."/>
            <person name="Hu S."/>
            <person name="Hu X."/>
            <person name="Zhang B."/>
            <person name="Dong D."/>
            <person name="Zhang S."/>
            <person name="Zhao K."/>
            <person name="Wu D."/>
        </authorList>
    </citation>
    <scope>NUCLEOTIDE SEQUENCE [LARGE SCALE GENOMIC DNA]</scope>
    <source>
        <strain evidence="17">KNP414</strain>
    </source>
</reference>
<evidence type="ECO:0000313" key="16">
    <source>
        <dbReference type="EMBL" id="AEI45454.1"/>
    </source>
</evidence>
<dbReference type="PROSITE" id="PS50885">
    <property type="entry name" value="HAMP"/>
    <property type="match status" value="1"/>
</dbReference>
<evidence type="ECO:0000256" key="3">
    <source>
        <dbReference type="ARBA" id="ARBA00012438"/>
    </source>
</evidence>
<sequence length="597" mass="66158">MTRWLAKSLKRKLILLLLPAILLPLLLTGALLYRMAANAAEEKAKGAGMNTLRQIAGKLEFVVQDLENMSLFLIGQRDIQLYLDNGEEDISRYTLNVGFLTNLAFSKKYIADITVEPASGIPPLTTTTKRSTGLPEVLLRHEETYRQSVRWWSPLYENRTPEGTKRVFSLVRPIRSFNDFRTLGTLSIAVDEAEIRTYLTGSGWEAEGRVLLLDEKGQVLSAADPAWPGRPLAELYPGIGQLAGSSGIAHYGEGEGRQTVLYHTLPGIGWKLVGFLPTRIYTAQSGYILAVTAGAVLLGLLLAAGLVLVFTDRVTRPLTRLAHNLKGLNPDEPMPLYEVKSSDEVGLLLHSYNKLSDRIQRLKEQVQQEEARKKEADLQALQAQIHPHFLYNTLSSIHWTALMNKDRQTSEMVGALSDFLRFSLNGGEEYCPLQQEVEHARNYAYIQAIRFPGQFEIEFYIDPSLSPQPVLKLLLQPLIENALVHGIQKLGRCGSIYIHVRRQGDSAVFAVEDTGAGIPEERLRELRSELTGGEAGKAAVPAPAALKHTKKTSGYGLRNVHQRLLLHYGRGAGLGIDSAPQQGTRITFTIPIEEATA</sequence>
<dbReference type="EMBL" id="CP002869">
    <property type="protein sequence ID" value="AEI45454.1"/>
    <property type="molecule type" value="Genomic_DNA"/>
</dbReference>
<keyword evidence="11 13" id="KW-0472">Membrane</keyword>
<keyword evidence="9" id="KW-0067">ATP-binding</keyword>
<evidence type="ECO:0000256" key="11">
    <source>
        <dbReference type="ARBA" id="ARBA00023136"/>
    </source>
</evidence>
<dbReference type="Proteomes" id="UP000006620">
    <property type="component" value="Chromosome"/>
</dbReference>
<dbReference type="Gene3D" id="6.10.340.10">
    <property type="match status" value="1"/>
</dbReference>
<keyword evidence="5" id="KW-0597">Phosphoprotein</keyword>
<keyword evidence="4" id="KW-1003">Cell membrane</keyword>
<feature type="domain" description="Histidine kinase" evidence="14">
    <location>
        <begin position="471"/>
        <end position="594"/>
    </location>
</feature>
<evidence type="ECO:0000256" key="12">
    <source>
        <dbReference type="SAM" id="Coils"/>
    </source>
</evidence>
<evidence type="ECO:0000259" key="15">
    <source>
        <dbReference type="PROSITE" id="PS50885"/>
    </source>
</evidence>
<feature type="coiled-coil region" evidence="12">
    <location>
        <begin position="352"/>
        <end position="384"/>
    </location>
</feature>
<dbReference type="EC" id="2.7.13.3" evidence="3"/>
<organism evidence="16 17">
    <name type="scientific">Paenibacillus mucilaginosus (strain KNP414)</name>
    <dbReference type="NCBI Taxonomy" id="1036673"/>
    <lineage>
        <taxon>Bacteria</taxon>
        <taxon>Bacillati</taxon>
        <taxon>Bacillota</taxon>
        <taxon>Bacilli</taxon>
        <taxon>Bacillales</taxon>
        <taxon>Paenibacillaceae</taxon>
        <taxon>Paenibacillus</taxon>
    </lineage>
</organism>
<evidence type="ECO:0000256" key="2">
    <source>
        <dbReference type="ARBA" id="ARBA00004651"/>
    </source>
</evidence>
<comment type="subcellular location">
    <subcellularLocation>
        <location evidence="2">Cell membrane</location>
        <topology evidence="2">Multi-pass membrane protein</topology>
    </subcellularLocation>
</comment>
<evidence type="ECO:0000256" key="8">
    <source>
        <dbReference type="ARBA" id="ARBA00022777"/>
    </source>
</evidence>
<dbReference type="SUPFAM" id="SSF55874">
    <property type="entry name" value="ATPase domain of HSP90 chaperone/DNA topoisomerase II/histidine kinase"/>
    <property type="match status" value="1"/>
</dbReference>
<keyword evidence="12" id="KW-0175">Coiled coil</keyword>
<dbReference type="Gene3D" id="3.30.565.10">
    <property type="entry name" value="Histidine kinase-like ATPase, C-terminal domain"/>
    <property type="match status" value="1"/>
</dbReference>
<dbReference type="InterPro" id="IPR004358">
    <property type="entry name" value="Sig_transdc_His_kin-like_C"/>
</dbReference>
<dbReference type="PANTHER" id="PTHR34220:SF7">
    <property type="entry name" value="SENSOR HISTIDINE KINASE YPDA"/>
    <property type="match status" value="1"/>
</dbReference>
<comment type="catalytic activity">
    <reaction evidence="1">
        <text>ATP + protein L-histidine = ADP + protein N-phospho-L-histidine.</text>
        <dbReference type="EC" id="2.7.13.3"/>
    </reaction>
</comment>
<dbReference type="PRINTS" id="PR00344">
    <property type="entry name" value="BCTRLSENSOR"/>
</dbReference>
<keyword evidence="8 16" id="KW-0418">Kinase</keyword>